<keyword evidence="5 6" id="KW-0472">Membrane</keyword>
<evidence type="ECO:0000256" key="3">
    <source>
        <dbReference type="ARBA" id="ARBA00022692"/>
    </source>
</evidence>
<feature type="transmembrane region" description="Helical" evidence="6">
    <location>
        <begin position="295"/>
        <end position="319"/>
    </location>
</feature>
<dbReference type="PANTHER" id="PTHR11206">
    <property type="entry name" value="MULTIDRUG RESISTANCE PROTEIN"/>
    <property type="match status" value="1"/>
</dbReference>
<reference evidence="9" key="1">
    <citation type="submission" date="2025-08" db="UniProtKB">
        <authorList>
            <consortium name="RefSeq"/>
        </authorList>
    </citation>
    <scope>IDENTIFICATION</scope>
    <source>
        <tissue evidence="9">Leaves</tissue>
    </source>
</reference>
<dbReference type="CDD" id="cd13132">
    <property type="entry name" value="MATE_eukaryotic"/>
    <property type="match status" value="1"/>
</dbReference>
<feature type="transmembrane region" description="Helical" evidence="6">
    <location>
        <begin position="445"/>
        <end position="469"/>
    </location>
</feature>
<evidence type="ECO:0000256" key="5">
    <source>
        <dbReference type="ARBA" id="ARBA00023136"/>
    </source>
</evidence>
<feature type="transmembrane region" description="Helical" evidence="6">
    <location>
        <begin position="249"/>
        <end position="274"/>
    </location>
</feature>
<dbReference type="InterPro" id="IPR045069">
    <property type="entry name" value="MATE_euk"/>
</dbReference>
<evidence type="ECO:0000313" key="9">
    <source>
        <dbReference type="RefSeq" id="XP_071924276.1"/>
    </source>
</evidence>
<evidence type="ECO:0000256" key="7">
    <source>
        <dbReference type="SAM" id="MobiDB-lite"/>
    </source>
</evidence>
<evidence type="ECO:0000256" key="6">
    <source>
        <dbReference type="RuleBase" id="RU004914"/>
    </source>
</evidence>
<feature type="transmembrane region" description="Helical" evidence="6">
    <location>
        <begin position="372"/>
        <end position="396"/>
    </location>
</feature>
<feature type="region of interest" description="Disordered" evidence="7">
    <location>
        <begin position="1"/>
        <end position="37"/>
    </location>
</feature>
<feature type="transmembrane region" description="Helical" evidence="6">
    <location>
        <begin position="194"/>
        <end position="212"/>
    </location>
</feature>
<feature type="transmembrane region" description="Helical" evidence="6">
    <location>
        <begin position="109"/>
        <end position="136"/>
    </location>
</feature>
<evidence type="ECO:0000256" key="4">
    <source>
        <dbReference type="ARBA" id="ARBA00022989"/>
    </source>
</evidence>
<feature type="transmembrane region" description="Helical" evidence="6">
    <location>
        <begin position="157"/>
        <end position="174"/>
    </location>
</feature>
<sequence>MSWTPGTPAPAPAPSTMHSQKMTPAEEPLLSSTSDDNQLRFHTSHQQQLQHQRDEESLDETQSLVQEIWLENKKIWQIAGPSSFARVAMFSLTVITQSFAGHLGNRDLAAISIVTTVLISITFGFLLGMASALETLCGKAYGAKQYRMLGIYLQRSWVVLSISSIVLLPLFLFATPIIKFTGQSEAVSELTGEVALWLIPMHLSFPFQFTLMRFLQCQLKTGMIAWLSGGVLVVHVLLSWIFVGRMRVGITGAAVILDLSWWLSVVGLFSYSVFGGCPHSWTGFSKQAFHGLWEFFKLSFASGVMLSLENFFYRVLIIVSGNMEFAEVAVDALSICITMYAWESMIPLGFFAATGVRVAYELGAESNRGAKFAAKVSLLNAIALGVLFSLLVMIVPDKLAMIFTSSSSVTKMVHELSPFLAITILVNGIQSILSGVAVGYGWQALVAFVNVGSYYIVGMPLGIVLGWCLKFGIKGIWAGMIIGTIVQTFILVIITIRFQGENEAQHDSIQVKIRRASNYLNCKFICQIMD</sequence>
<protein>
    <recommendedName>
        <fullName evidence="6">Protein DETOXIFICATION</fullName>
    </recommendedName>
    <alternativeName>
        <fullName evidence="6">Multidrug and toxic compound extrusion protein</fullName>
    </alternativeName>
</protein>
<name>A0ABM4VXL3_COFAR</name>
<evidence type="ECO:0000313" key="8">
    <source>
        <dbReference type="Proteomes" id="UP001652660"/>
    </source>
</evidence>
<evidence type="ECO:0000256" key="2">
    <source>
        <dbReference type="ARBA" id="ARBA00010199"/>
    </source>
</evidence>
<dbReference type="InterPro" id="IPR002528">
    <property type="entry name" value="MATE_fam"/>
</dbReference>
<feature type="transmembrane region" description="Helical" evidence="6">
    <location>
        <begin position="416"/>
        <end position="438"/>
    </location>
</feature>
<keyword evidence="8" id="KW-1185">Reference proteome</keyword>
<evidence type="ECO:0000256" key="1">
    <source>
        <dbReference type="ARBA" id="ARBA00004141"/>
    </source>
</evidence>
<dbReference type="Proteomes" id="UP001652660">
    <property type="component" value="Chromosome 10e"/>
</dbReference>
<comment type="similarity">
    <text evidence="2 6">Belongs to the multi antimicrobial extrusion (MATE) (TC 2.A.66.1) family.</text>
</comment>
<feature type="transmembrane region" description="Helical" evidence="6">
    <location>
        <begin position="224"/>
        <end position="243"/>
    </location>
</feature>
<feature type="transmembrane region" description="Helical" evidence="6">
    <location>
        <begin position="475"/>
        <end position="496"/>
    </location>
</feature>
<keyword evidence="4 6" id="KW-1133">Transmembrane helix</keyword>
<dbReference type="RefSeq" id="XP_071924276.1">
    <property type="nucleotide sequence ID" value="XM_072068175.1"/>
</dbReference>
<feature type="transmembrane region" description="Helical" evidence="6">
    <location>
        <begin position="339"/>
        <end position="360"/>
    </location>
</feature>
<organism evidence="8 9">
    <name type="scientific">Coffea arabica</name>
    <name type="common">Arabian coffee</name>
    <dbReference type="NCBI Taxonomy" id="13443"/>
    <lineage>
        <taxon>Eukaryota</taxon>
        <taxon>Viridiplantae</taxon>
        <taxon>Streptophyta</taxon>
        <taxon>Embryophyta</taxon>
        <taxon>Tracheophyta</taxon>
        <taxon>Spermatophyta</taxon>
        <taxon>Magnoliopsida</taxon>
        <taxon>eudicotyledons</taxon>
        <taxon>Gunneridae</taxon>
        <taxon>Pentapetalae</taxon>
        <taxon>asterids</taxon>
        <taxon>lamiids</taxon>
        <taxon>Gentianales</taxon>
        <taxon>Rubiaceae</taxon>
        <taxon>Ixoroideae</taxon>
        <taxon>Gardenieae complex</taxon>
        <taxon>Bertiereae - Coffeeae clade</taxon>
        <taxon>Coffeeae</taxon>
        <taxon>Coffea</taxon>
    </lineage>
</organism>
<keyword evidence="3 6" id="KW-0812">Transmembrane</keyword>
<comment type="subcellular location">
    <subcellularLocation>
        <location evidence="1">Membrane</location>
        <topology evidence="1">Multi-pass membrane protein</topology>
    </subcellularLocation>
</comment>
<accession>A0ABM4VXL3</accession>
<gene>
    <name evidence="9" type="primary">LOC113710877</name>
</gene>
<proteinExistence type="inferred from homology"/>
<dbReference type="GeneID" id="113710877"/>
<dbReference type="NCBIfam" id="TIGR00797">
    <property type="entry name" value="matE"/>
    <property type="match status" value="1"/>
</dbReference>
<dbReference type="Pfam" id="PF01554">
    <property type="entry name" value="MatE"/>
    <property type="match status" value="2"/>
</dbReference>